<evidence type="ECO:0000259" key="2">
    <source>
        <dbReference type="Pfam" id="PF01370"/>
    </source>
</evidence>
<dbReference type="InterPro" id="IPR036291">
    <property type="entry name" value="NAD(P)-bd_dom_sf"/>
</dbReference>
<sequence length="307" mass="33503">MNFLVTGATGMIGRRVVRILVESGDKVIAPIRSVRKAQDCFNDLGDGILFVDWNTENISNLLKDVEDLHVIHLAAPGVIPGERNWDNLIEGAVSLSVQTVLALKNASTKCFIHTGSCLEYGPSATMTTIPETHCLDGLCDYGAAKAASYLCAKAAASKVGIRFICARLFGVYGEEEAPGRLIPYLVSKLRNGEEVDLTLGEQVRDFLYVDDAAKALIELARNAECLEHSVYNVCSGAGIQICDMALKISKAVGADNSLLKFGARPYREDEPMYIVGDNKRLQDSLVWSQSFSIDEGLRQTVTRLLQK</sequence>
<evidence type="ECO:0000313" key="3">
    <source>
        <dbReference type="EMBL" id="SDK53323.1"/>
    </source>
</evidence>
<dbReference type="Gene3D" id="3.40.50.720">
    <property type="entry name" value="NAD(P)-binding Rossmann-like Domain"/>
    <property type="match status" value="1"/>
</dbReference>
<organism evidence="3 4">
    <name type="scientific">Maridesulfovibrio ferrireducens</name>
    <dbReference type="NCBI Taxonomy" id="246191"/>
    <lineage>
        <taxon>Bacteria</taxon>
        <taxon>Pseudomonadati</taxon>
        <taxon>Thermodesulfobacteriota</taxon>
        <taxon>Desulfovibrionia</taxon>
        <taxon>Desulfovibrionales</taxon>
        <taxon>Desulfovibrionaceae</taxon>
        <taxon>Maridesulfovibrio</taxon>
    </lineage>
</organism>
<gene>
    <name evidence="3" type="ORF">SAMN05660337_0745</name>
</gene>
<dbReference type="SUPFAM" id="SSF51735">
    <property type="entry name" value="NAD(P)-binding Rossmann-fold domains"/>
    <property type="match status" value="1"/>
</dbReference>
<dbReference type="RefSeq" id="WP_092158328.1">
    <property type="nucleotide sequence ID" value="NZ_FNGA01000001.1"/>
</dbReference>
<dbReference type="EMBL" id="FNGA01000001">
    <property type="protein sequence ID" value="SDK53323.1"/>
    <property type="molecule type" value="Genomic_DNA"/>
</dbReference>
<dbReference type="AlphaFoldDB" id="A0A1G9CNP7"/>
<comment type="similarity">
    <text evidence="1">Belongs to the NAD(P)-dependent epimerase/dehydratase family.</text>
</comment>
<protein>
    <submittedName>
        <fullName evidence="3">Nucleoside-diphosphate-sugar epimerase</fullName>
    </submittedName>
</protein>
<feature type="domain" description="NAD-dependent epimerase/dehydratase" evidence="2">
    <location>
        <begin position="4"/>
        <end position="234"/>
    </location>
</feature>
<dbReference type="STRING" id="246191.SAMN05660337_0745"/>
<name>A0A1G9CNP7_9BACT</name>
<accession>A0A1G9CNP7</accession>
<evidence type="ECO:0000313" key="4">
    <source>
        <dbReference type="Proteomes" id="UP000199053"/>
    </source>
</evidence>
<dbReference type="InterPro" id="IPR001509">
    <property type="entry name" value="Epimerase_deHydtase"/>
</dbReference>
<reference evidence="4" key="1">
    <citation type="submission" date="2016-10" db="EMBL/GenBank/DDBJ databases">
        <authorList>
            <person name="Varghese N."/>
            <person name="Submissions S."/>
        </authorList>
    </citation>
    <scope>NUCLEOTIDE SEQUENCE [LARGE SCALE GENOMIC DNA]</scope>
    <source>
        <strain evidence="4">DSM 16995</strain>
    </source>
</reference>
<evidence type="ECO:0000256" key="1">
    <source>
        <dbReference type="ARBA" id="ARBA00007637"/>
    </source>
</evidence>
<keyword evidence="4" id="KW-1185">Reference proteome</keyword>
<proteinExistence type="inferred from homology"/>
<dbReference type="Pfam" id="PF01370">
    <property type="entry name" value="Epimerase"/>
    <property type="match status" value="1"/>
</dbReference>
<dbReference type="PANTHER" id="PTHR43000">
    <property type="entry name" value="DTDP-D-GLUCOSE 4,6-DEHYDRATASE-RELATED"/>
    <property type="match status" value="1"/>
</dbReference>
<dbReference type="Proteomes" id="UP000199053">
    <property type="component" value="Unassembled WGS sequence"/>
</dbReference>